<keyword evidence="4" id="KW-1185">Reference proteome</keyword>
<feature type="region of interest" description="Disordered" evidence="1">
    <location>
        <begin position="200"/>
        <end position="223"/>
    </location>
</feature>
<protein>
    <submittedName>
        <fullName evidence="3">Uncharacterized protein</fullName>
    </submittedName>
</protein>
<accession>A0A8K0T3S0</accession>
<evidence type="ECO:0000313" key="3">
    <source>
        <dbReference type="EMBL" id="KAH7328826.1"/>
    </source>
</evidence>
<keyword evidence="2" id="KW-0812">Transmembrane</keyword>
<evidence type="ECO:0000256" key="1">
    <source>
        <dbReference type="SAM" id="MobiDB-lite"/>
    </source>
</evidence>
<keyword evidence="2" id="KW-1133">Transmembrane helix</keyword>
<comment type="caution">
    <text evidence="3">The sequence shown here is derived from an EMBL/GenBank/DDBJ whole genome shotgun (WGS) entry which is preliminary data.</text>
</comment>
<dbReference type="EMBL" id="JAGPNK010000001">
    <property type="protein sequence ID" value="KAH7328826.1"/>
    <property type="molecule type" value="Genomic_DNA"/>
</dbReference>
<sequence length="223" mass="24782">MPPFHERWSRMTQGSLGSVKMGHRPFVGLVRHIILIHGLFSPWVLVLNYRLGKKDPARNHKVEASGPALVDDELQGLDAVLVAQLLRSTIALYSKVVVPVAVEVHVPDEEAAVANLGVVVEARRRILLAEGLNLLRRVAGHVWPVDPVNVGLVAVEVCAPHDAGVGLGITLQDHRLVHDLRREWKVLLREIQCDWVDKQGGGRGKARGRKSREGERRRESHSE</sequence>
<organism evidence="3 4">
    <name type="scientific">Stachybotrys elegans</name>
    <dbReference type="NCBI Taxonomy" id="80388"/>
    <lineage>
        <taxon>Eukaryota</taxon>
        <taxon>Fungi</taxon>
        <taxon>Dikarya</taxon>
        <taxon>Ascomycota</taxon>
        <taxon>Pezizomycotina</taxon>
        <taxon>Sordariomycetes</taxon>
        <taxon>Hypocreomycetidae</taxon>
        <taxon>Hypocreales</taxon>
        <taxon>Stachybotryaceae</taxon>
        <taxon>Stachybotrys</taxon>
    </lineage>
</organism>
<proteinExistence type="predicted"/>
<evidence type="ECO:0000313" key="4">
    <source>
        <dbReference type="Proteomes" id="UP000813444"/>
    </source>
</evidence>
<dbReference type="Proteomes" id="UP000813444">
    <property type="component" value="Unassembled WGS sequence"/>
</dbReference>
<dbReference type="AlphaFoldDB" id="A0A8K0T3S0"/>
<keyword evidence="2" id="KW-0472">Membrane</keyword>
<gene>
    <name evidence="3" type="ORF">B0I35DRAFT_418461</name>
</gene>
<reference evidence="3" key="1">
    <citation type="journal article" date="2021" name="Nat. Commun.">
        <title>Genetic determinants of endophytism in the Arabidopsis root mycobiome.</title>
        <authorList>
            <person name="Mesny F."/>
            <person name="Miyauchi S."/>
            <person name="Thiergart T."/>
            <person name="Pickel B."/>
            <person name="Atanasova L."/>
            <person name="Karlsson M."/>
            <person name="Huettel B."/>
            <person name="Barry K.W."/>
            <person name="Haridas S."/>
            <person name="Chen C."/>
            <person name="Bauer D."/>
            <person name="Andreopoulos W."/>
            <person name="Pangilinan J."/>
            <person name="LaButti K."/>
            <person name="Riley R."/>
            <person name="Lipzen A."/>
            <person name="Clum A."/>
            <person name="Drula E."/>
            <person name="Henrissat B."/>
            <person name="Kohler A."/>
            <person name="Grigoriev I.V."/>
            <person name="Martin F.M."/>
            <person name="Hacquard S."/>
        </authorList>
    </citation>
    <scope>NUCLEOTIDE SEQUENCE</scope>
    <source>
        <strain evidence="3">MPI-CAGE-CH-0235</strain>
    </source>
</reference>
<name>A0A8K0T3S0_9HYPO</name>
<feature type="transmembrane region" description="Helical" evidence="2">
    <location>
        <begin position="29"/>
        <end position="51"/>
    </location>
</feature>
<feature type="compositionally biased region" description="Basic and acidic residues" evidence="1">
    <location>
        <begin position="211"/>
        <end position="223"/>
    </location>
</feature>
<evidence type="ECO:0000256" key="2">
    <source>
        <dbReference type="SAM" id="Phobius"/>
    </source>
</evidence>